<dbReference type="InterPro" id="IPR013786">
    <property type="entry name" value="AcylCoA_DH/ox_N"/>
</dbReference>
<organism evidence="4 5">
    <name type="scientific">Micrococcoides hystricis</name>
    <dbReference type="NCBI Taxonomy" id="1572761"/>
    <lineage>
        <taxon>Bacteria</taxon>
        <taxon>Bacillati</taxon>
        <taxon>Actinomycetota</taxon>
        <taxon>Actinomycetes</taxon>
        <taxon>Micrococcales</taxon>
        <taxon>Micrococcaceae</taxon>
        <taxon>Micrococcoides</taxon>
    </lineage>
</organism>
<dbReference type="EMBL" id="JBHLUB010000001">
    <property type="protein sequence ID" value="MFC0580993.1"/>
    <property type="molecule type" value="Genomic_DNA"/>
</dbReference>
<dbReference type="SUPFAM" id="SSF56645">
    <property type="entry name" value="Acyl-CoA dehydrogenase NM domain-like"/>
    <property type="match status" value="1"/>
</dbReference>
<dbReference type="PIRSF" id="PIRSF016578">
    <property type="entry name" value="HsaA"/>
    <property type="match status" value="1"/>
</dbReference>
<accession>A0ABV6P776</accession>
<dbReference type="PANTHER" id="PTHR43884:SF25">
    <property type="entry name" value="ACYL-COA DEHYDROGENASE YDBM-RELATED"/>
    <property type="match status" value="1"/>
</dbReference>
<dbReference type="InterPro" id="IPR036250">
    <property type="entry name" value="AcylCo_DH-like_C"/>
</dbReference>
<dbReference type="Gene3D" id="1.20.140.10">
    <property type="entry name" value="Butyryl-CoA Dehydrogenase, subunit A, domain 3"/>
    <property type="match status" value="1"/>
</dbReference>
<sequence length="399" mass="43101">MFTISPALSAAAKEPVHQLLTDELLERIRQRALSVDETNAFPHEDFDELKAAGYLKVLAPTDLGGHGWDFQQVVYAQRLLAGAAPATALAINMHLVWNGVARLMARAGVTEFERVFTDSVAGKIYAFGISEPGNDAVLLDSMTTATPDGEGNYTLEGLKIFTSMSPVFDRLGVFGKDESAADAEKLVYGFIDRDQDGWSAVENWDMLGMRGTQSKATKLEGIKLLAENIVRKIPVGPSPDPLIFSIFASFLTLIAAVYTGIGDRAVQLAAEGLQQRSTRVGAQLHGYESQAEDPVMRDRIGALGMEAVTQDALMQQLAQTLDNAEADLGPAWFPLFVTARTKATAYALHAATSGLELVGGASFHRTHELSRIYRDATAGIYHPSSKKAARATVSDWLLG</sequence>
<dbReference type="PANTHER" id="PTHR43884">
    <property type="entry name" value="ACYL-COA DEHYDROGENASE"/>
    <property type="match status" value="1"/>
</dbReference>
<dbReference type="RefSeq" id="WP_377457469.1">
    <property type="nucleotide sequence ID" value="NZ_JBHLUB010000001.1"/>
</dbReference>
<dbReference type="Gene3D" id="2.40.110.10">
    <property type="entry name" value="Butyryl-CoA Dehydrogenase, subunit A, domain 2"/>
    <property type="match status" value="1"/>
</dbReference>
<name>A0ABV6P776_9MICC</name>
<dbReference type="Proteomes" id="UP001589862">
    <property type="component" value="Unassembled WGS sequence"/>
</dbReference>
<dbReference type="SUPFAM" id="SSF47203">
    <property type="entry name" value="Acyl-CoA dehydrogenase C-terminal domain-like"/>
    <property type="match status" value="1"/>
</dbReference>
<evidence type="ECO:0000256" key="1">
    <source>
        <dbReference type="ARBA" id="ARBA00023002"/>
    </source>
</evidence>
<keyword evidence="1 4" id="KW-0560">Oxidoreductase</keyword>
<evidence type="ECO:0000313" key="5">
    <source>
        <dbReference type="Proteomes" id="UP001589862"/>
    </source>
</evidence>
<dbReference type="InterPro" id="IPR037069">
    <property type="entry name" value="AcylCoA_DH/ox_N_sf"/>
</dbReference>
<comment type="caution">
    <text evidence="4">The sequence shown here is derived from an EMBL/GenBank/DDBJ whole genome shotgun (WGS) entry which is preliminary data.</text>
</comment>
<dbReference type="Pfam" id="PF08028">
    <property type="entry name" value="Acyl-CoA_dh_2"/>
    <property type="match status" value="1"/>
</dbReference>
<feature type="domain" description="Acyl-CoA dehydrogenase/oxidase N-terminal" evidence="2">
    <location>
        <begin position="25"/>
        <end position="96"/>
    </location>
</feature>
<evidence type="ECO:0000259" key="3">
    <source>
        <dbReference type="Pfam" id="PF08028"/>
    </source>
</evidence>
<reference evidence="4 5" key="1">
    <citation type="submission" date="2024-09" db="EMBL/GenBank/DDBJ databases">
        <authorList>
            <person name="Sun Q."/>
            <person name="Mori K."/>
        </authorList>
    </citation>
    <scope>NUCLEOTIDE SEQUENCE [LARGE SCALE GENOMIC DNA]</scope>
    <source>
        <strain evidence="4 5">NCAIM B.02604</strain>
    </source>
</reference>
<dbReference type="InterPro" id="IPR009100">
    <property type="entry name" value="AcylCoA_DH/oxidase_NM_dom_sf"/>
</dbReference>
<gene>
    <name evidence="4" type="ORF">ACFFFR_01140</name>
</gene>
<evidence type="ECO:0000259" key="2">
    <source>
        <dbReference type="Pfam" id="PF02771"/>
    </source>
</evidence>
<proteinExistence type="predicted"/>
<dbReference type="InterPro" id="IPR046373">
    <property type="entry name" value="Acyl-CoA_Oxase/DH_mid-dom_sf"/>
</dbReference>
<dbReference type="Pfam" id="PF02771">
    <property type="entry name" value="Acyl-CoA_dh_N"/>
    <property type="match status" value="1"/>
</dbReference>
<dbReference type="GO" id="GO:0016491">
    <property type="term" value="F:oxidoreductase activity"/>
    <property type="evidence" value="ECO:0007669"/>
    <property type="project" value="UniProtKB-KW"/>
</dbReference>
<dbReference type="Gene3D" id="1.10.540.10">
    <property type="entry name" value="Acyl-CoA dehydrogenase/oxidase, N-terminal domain"/>
    <property type="match status" value="1"/>
</dbReference>
<keyword evidence="5" id="KW-1185">Reference proteome</keyword>
<protein>
    <submittedName>
        <fullName evidence="4">Acyl-CoA dehydrogenase family protein</fullName>
        <ecNumber evidence="4">1.-.-.-</ecNumber>
    </submittedName>
</protein>
<dbReference type="InterPro" id="IPR013107">
    <property type="entry name" value="Acyl-CoA_DH_C"/>
</dbReference>
<feature type="domain" description="Acyl-CoA dehydrogenase C-terminal" evidence="3">
    <location>
        <begin position="253"/>
        <end position="382"/>
    </location>
</feature>
<evidence type="ECO:0000313" key="4">
    <source>
        <dbReference type="EMBL" id="MFC0580993.1"/>
    </source>
</evidence>
<dbReference type="EC" id="1.-.-.-" evidence="4"/>